<dbReference type="eggNOG" id="ENOG502RZXI">
    <property type="taxonomic scope" value="Eukaryota"/>
</dbReference>
<keyword evidence="5" id="KW-1185">Reference proteome</keyword>
<dbReference type="PIRSF" id="PIRSF001065">
    <property type="entry name" value="Lysozyme_g"/>
    <property type="match status" value="1"/>
</dbReference>
<comment type="similarity">
    <text evidence="1 3">Belongs to the glycosyl hydrolase 23 family.</text>
</comment>
<reference evidence="4 5" key="1">
    <citation type="journal article" date="2011" name="Proc. Natl. Acad. Sci. U.S.A.">
        <title>Genetic diversity and population structure of the endangered marsupial Sarcophilus harrisii (Tasmanian devil).</title>
        <authorList>
            <person name="Miller W."/>
            <person name="Hayes V.M."/>
            <person name="Ratan A."/>
            <person name="Petersen D.C."/>
            <person name="Wittekindt N.E."/>
            <person name="Miller J."/>
            <person name="Walenz B."/>
            <person name="Knight J."/>
            <person name="Qi J."/>
            <person name="Zhao F."/>
            <person name="Wang Q."/>
            <person name="Bedoya-Reina O.C."/>
            <person name="Katiyar N."/>
            <person name="Tomsho L.P."/>
            <person name="Kasson L.M."/>
            <person name="Hardie R.A."/>
            <person name="Woodbridge P."/>
            <person name="Tindall E.A."/>
            <person name="Bertelsen M.F."/>
            <person name="Dixon D."/>
            <person name="Pyecroft S."/>
            <person name="Helgen K.M."/>
            <person name="Lesk A.M."/>
            <person name="Pringle T.H."/>
            <person name="Patterson N."/>
            <person name="Zhang Y."/>
            <person name="Kreiss A."/>
            <person name="Woods G.M."/>
            <person name="Jones M.E."/>
            <person name="Schuster S.C."/>
        </authorList>
    </citation>
    <scope>NUCLEOTIDE SEQUENCE [LARGE SCALE GENOMIC DNA]</scope>
</reference>
<dbReference type="PANTHER" id="PTHR31698">
    <property type="entry name" value="LYSOZYME G FAMILY MEMBER"/>
    <property type="match status" value="1"/>
</dbReference>
<proteinExistence type="inferred from homology"/>
<dbReference type="STRING" id="9305.ENSSHAP00000010998"/>
<dbReference type="FunCoup" id="G3W6E3">
    <property type="interactions" value="9"/>
</dbReference>
<dbReference type="InterPro" id="IPR002152">
    <property type="entry name" value="Glyco_hydro_23"/>
</dbReference>
<keyword evidence="2 3" id="KW-0326">Glycosidase</keyword>
<dbReference type="Proteomes" id="UP000007648">
    <property type="component" value="Unassembled WGS sequence"/>
</dbReference>
<dbReference type="GO" id="GO:0050830">
    <property type="term" value="P:defense response to Gram-positive bacterium"/>
    <property type="evidence" value="ECO:0007669"/>
    <property type="project" value="TreeGrafter"/>
</dbReference>
<evidence type="ECO:0000256" key="3">
    <source>
        <dbReference type="PIRNR" id="PIRNR001065"/>
    </source>
</evidence>
<dbReference type="Ensembl" id="ENSSHAT00000011092.2">
    <property type="protein sequence ID" value="ENSSHAP00000010998.2"/>
    <property type="gene ID" value="ENSSHAG00000009480.2"/>
</dbReference>
<evidence type="ECO:0000313" key="5">
    <source>
        <dbReference type="Proteomes" id="UP000007648"/>
    </source>
</evidence>
<dbReference type="SUPFAM" id="SSF53955">
    <property type="entry name" value="Lysozyme-like"/>
    <property type="match status" value="1"/>
</dbReference>
<organism evidence="4 5">
    <name type="scientific">Sarcophilus harrisii</name>
    <name type="common">Tasmanian devil</name>
    <name type="synonym">Sarcophilus laniarius</name>
    <dbReference type="NCBI Taxonomy" id="9305"/>
    <lineage>
        <taxon>Eukaryota</taxon>
        <taxon>Metazoa</taxon>
        <taxon>Chordata</taxon>
        <taxon>Craniata</taxon>
        <taxon>Vertebrata</taxon>
        <taxon>Euteleostomi</taxon>
        <taxon>Mammalia</taxon>
        <taxon>Metatheria</taxon>
        <taxon>Dasyuromorphia</taxon>
        <taxon>Dasyuridae</taxon>
        <taxon>Sarcophilus</taxon>
    </lineage>
</organism>
<evidence type="ECO:0000256" key="1">
    <source>
        <dbReference type="ARBA" id="ARBA00008902"/>
    </source>
</evidence>
<dbReference type="GO" id="GO:0003796">
    <property type="term" value="F:lysozyme activity"/>
    <property type="evidence" value="ECO:0007669"/>
    <property type="project" value="InterPro"/>
</dbReference>
<dbReference type="GO" id="GO:0009253">
    <property type="term" value="P:peptidoglycan catabolic process"/>
    <property type="evidence" value="ECO:0007669"/>
    <property type="project" value="InterPro"/>
</dbReference>
<keyword evidence="3" id="KW-0378">Hydrolase</keyword>
<dbReference type="InParanoid" id="G3W6E3"/>
<dbReference type="InterPro" id="IPR023346">
    <property type="entry name" value="Lysozyme-like_dom_sf"/>
</dbReference>
<reference evidence="4" key="3">
    <citation type="submission" date="2025-09" db="UniProtKB">
        <authorList>
            <consortium name="Ensembl"/>
        </authorList>
    </citation>
    <scope>IDENTIFICATION</scope>
</reference>
<protein>
    <recommendedName>
        <fullName evidence="3">Lysozyme g-like protein</fullName>
        <ecNumber evidence="3">3.2.1.-</ecNumber>
    </recommendedName>
</protein>
<reference evidence="4" key="2">
    <citation type="submission" date="2025-08" db="UniProtKB">
        <authorList>
            <consortium name="Ensembl"/>
        </authorList>
    </citation>
    <scope>IDENTIFICATION</scope>
</reference>
<dbReference type="EC" id="3.2.1.-" evidence="3"/>
<dbReference type="PANTHER" id="PTHR31698:SF5">
    <property type="entry name" value="LYSOZYME G-LIKE PROTEIN 1"/>
    <property type="match status" value="1"/>
</dbReference>
<dbReference type="GeneTree" id="ENSGT00390000017614"/>
<accession>G3W6E3</accession>
<dbReference type="HOGENOM" id="CLU_089081_1_0_1"/>
<gene>
    <name evidence="4" type="primary">LYG1</name>
</gene>
<dbReference type="PRINTS" id="PR00749">
    <property type="entry name" value="LYSOZYMEG"/>
</dbReference>
<sequence>MLHFIFTLEISFSTADGPLFLVLGLFNPTESSNWGCYGNIRNINTPGASCIIGRRRGLNYCGVRASERLAEIDLPYIQRYQPTLRVIGQKYCMDPAVIAGIMSRQSHGGNVLVSEGNIPSGNVLVQTGGIQHIPTSWTSETQVAQNVERLNMRIKEIQRRFPTWTTDQYLRGGLCAYDEGIGYVRSNQDLGCDFCNDVLARARYYKRHGL</sequence>
<dbReference type="Gene3D" id="1.10.530.10">
    <property type="match status" value="1"/>
</dbReference>
<dbReference type="GO" id="GO:0005576">
    <property type="term" value="C:extracellular region"/>
    <property type="evidence" value="ECO:0007669"/>
    <property type="project" value="TreeGrafter"/>
</dbReference>
<name>G3W6E3_SARHA</name>
<evidence type="ECO:0000313" key="4">
    <source>
        <dbReference type="Ensembl" id="ENSSHAP00000010998.2"/>
    </source>
</evidence>
<evidence type="ECO:0000256" key="2">
    <source>
        <dbReference type="ARBA" id="ARBA00023295"/>
    </source>
</evidence>
<dbReference type="AlphaFoldDB" id="G3W6E3"/>